<comment type="caution">
    <text evidence="2">The sequence shown here is derived from an EMBL/GenBank/DDBJ whole genome shotgun (WGS) entry which is preliminary data.</text>
</comment>
<protein>
    <submittedName>
        <fullName evidence="2">Sporulation protein YhbH</fullName>
    </submittedName>
</protein>
<feature type="region of interest" description="Disordered" evidence="1">
    <location>
        <begin position="1"/>
        <end position="29"/>
    </location>
</feature>
<dbReference type="InterPro" id="IPR006698">
    <property type="entry name" value="UPF0229"/>
</dbReference>
<accession>A0ABT4I3T6</accession>
<dbReference type="NCBIfam" id="TIGR02877">
    <property type="entry name" value="spore_yhbH"/>
    <property type="match status" value="1"/>
</dbReference>
<dbReference type="Pfam" id="PF04285">
    <property type="entry name" value="DUF444"/>
    <property type="match status" value="2"/>
</dbReference>
<name>A0ABT4I3T6_9BACL</name>
<evidence type="ECO:0000256" key="1">
    <source>
        <dbReference type="SAM" id="MobiDB-lite"/>
    </source>
</evidence>
<sequence>MNDSSFIVSKEDWSLHRKGHQDQSRHQEKVKEAIKRNLSDLVSEENIIMSNGRDIIKIPIRSLDEYRFRYNFNKGQHTGQGKGDSKVGDVIAKDGDTADASAGQGQGAGDQPGDDYYEAEITVEELQEMLFSELELPNLQTKDEQKITIEDIQFNDVRKKGLMGNIDKKRTLLSAIRRNALAGYTDLELGISMEDLRFKTWEEIVKPHSNAVIIAMMDTSGSMGVFEKYVARSFFFWMLRFLRTKYEKVEIAFIAHHTEAKEVTEDAFFSKGESGGTICSSAYRKALEIIDERYPVSQYNIYPFHFSDGDNLTSDNERCVKLVKELMERSNMFGYGEVNQYNSLRYIRNGPLCREPQDNFKFKLLRLQPFFLTNIHNLLNNCFEEVIFLFSIL</sequence>
<feature type="compositionally biased region" description="Basic and acidic residues" evidence="1">
    <location>
        <begin position="83"/>
        <end position="96"/>
    </location>
</feature>
<keyword evidence="3" id="KW-1185">Reference proteome</keyword>
<proteinExistence type="predicted"/>
<organism evidence="2 3">
    <name type="scientific">Brevibacillus halotolerans</name>
    <dbReference type="NCBI Taxonomy" id="1507437"/>
    <lineage>
        <taxon>Bacteria</taxon>
        <taxon>Bacillati</taxon>
        <taxon>Bacillota</taxon>
        <taxon>Bacilli</taxon>
        <taxon>Bacillales</taxon>
        <taxon>Paenibacillaceae</taxon>
        <taxon>Brevibacillus</taxon>
    </lineage>
</organism>
<reference evidence="2" key="1">
    <citation type="submission" date="2022-09" db="EMBL/GenBank/DDBJ databases">
        <title>Genome analysis and characterization of larvicidal activity of Brevibacillus strains.</title>
        <authorList>
            <person name="Patrusheva E.V."/>
            <person name="Izotova A.O."/>
            <person name="Toshchakov S.V."/>
            <person name="Sineoky S.P."/>
        </authorList>
    </citation>
    <scope>NUCLEOTIDE SEQUENCE</scope>
    <source>
        <strain evidence="2">VKPM_B-13244</strain>
    </source>
</reference>
<gene>
    <name evidence="2" type="primary">yhbH</name>
    <name evidence="2" type="ORF">O0535_23780</name>
</gene>
<dbReference type="InterPro" id="IPR014230">
    <property type="entry name" value="Spore_YhbH"/>
</dbReference>
<dbReference type="SUPFAM" id="SSF53300">
    <property type="entry name" value="vWA-like"/>
    <property type="match status" value="1"/>
</dbReference>
<dbReference type="PANTHER" id="PTHR30510:SF2">
    <property type="entry name" value="UPF0229 PROTEIN YEAH"/>
    <property type="match status" value="1"/>
</dbReference>
<dbReference type="Proteomes" id="UP001067708">
    <property type="component" value="Unassembled WGS sequence"/>
</dbReference>
<dbReference type="RefSeq" id="WP_258418522.1">
    <property type="nucleotide sequence ID" value="NZ_JAPTNG010000029.1"/>
</dbReference>
<feature type="compositionally biased region" description="Basic and acidic residues" evidence="1">
    <location>
        <begin position="9"/>
        <end position="29"/>
    </location>
</feature>
<feature type="region of interest" description="Disordered" evidence="1">
    <location>
        <begin position="74"/>
        <end position="113"/>
    </location>
</feature>
<evidence type="ECO:0000313" key="3">
    <source>
        <dbReference type="Proteomes" id="UP001067708"/>
    </source>
</evidence>
<evidence type="ECO:0000313" key="2">
    <source>
        <dbReference type="EMBL" id="MCZ0833727.1"/>
    </source>
</evidence>
<dbReference type="PANTHER" id="PTHR30510">
    <property type="entry name" value="UPF0229 PROTEIN YEAH"/>
    <property type="match status" value="1"/>
</dbReference>
<dbReference type="InterPro" id="IPR036465">
    <property type="entry name" value="vWFA_dom_sf"/>
</dbReference>
<dbReference type="EMBL" id="JAPTNG010000029">
    <property type="protein sequence ID" value="MCZ0833727.1"/>
    <property type="molecule type" value="Genomic_DNA"/>
</dbReference>